<evidence type="ECO:0000256" key="3">
    <source>
        <dbReference type="SAM" id="SignalP"/>
    </source>
</evidence>
<feature type="signal peptide" evidence="3">
    <location>
        <begin position="1"/>
        <end position="26"/>
    </location>
</feature>
<name>A0ABP6Z9K0_9ACTN</name>
<feature type="region of interest" description="Disordered" evidence="2">
    <location>
        <begin position="30"/>
        <end position="52"/>
    </location>
</feature>
<evidence type="ECO:0000256" key="2">
    <source>
        <dbReference type="SAM" id="MobiDB-lite"/>
    </source>
</evidence>
<feature type="chain" id="PRO_5047400869" evidence="3">
    <location>
        <begin position="27"/>
        <end position="451"/>
    </location>
</feature>
<organism evidence="4 5">
    <name type="scientific">Kineosporia mesophila</name>
    <dbReference type="NCBI Taxonomy" id="566012"/>
    <lineage>
        <taxon>Bacteria</taxon>
        <taxon>Bacillati</taxon>
        <taxon>Actinomycetota</taxon>
        <taxon>Actinomycetes</taxon>
        <taxon>Kineosporiales</taxon>
        <taxon>Kineosporiaceae</taxon>
        <taxon>Kineosporia</taxon>
    </lineage>
</organism>
<evidence type="ECO:0000313" key="5">
    <source>
        <dbReference type="Proteomes" id="UP001501074"/>
    </source>
</evidence>
<dbReference type="PANTHER" id="PTHR36842:SF1">
    <property type="entry name" value="PROTEIN TOLB"/>
    <property type="match status" value="1"/>
</dbReference>
<dbReference type="Pfam" id="PF07676">
    <property type="entry name" value="PD40"/>
    <property type="match status" value="1"/>
</dbReference>
<feature type="compositionally biased region" description="Low complexity" evidence="2">
    <location>
        <begin position="290"/>
        <end position="308"/>
    </location>
</feature>
<dbReference type="PANTHER" id="PTHR36842">
    <property type="entry name" value="PROTEIN TOLB HOMOLOG"/>
    <property type="match status" value="1"/>
</dbReference>
<feature type="region of interest" description="Disordered" evidence="2">
    <location>
        <begin position="212"/>
        <end position="242"/>
    </location>
</feature>
<dbReference type="SUPFAM" id="SSF82171">
    <property type="entry name" value="DPP6 N-terminal domain-like"/>
    <property type="match status" value="1"/>
</dbReference>
<reference evidence="5" key="1">
    <citation type="journal article" date="2019" name="Int. J. Syst. Evol. Microbiol.">
        <title>The Global Catalogue of Microorganisms (GCM) 10K type strain sequencing project: providing services to taxonomists for standard genome sequencing and annotation.</title>
        <authorList>
            <consortium name="The Broad Institute Genomics Platform"/>
            <consortium name="The Broad Institute Genome Sequencing Center for Infectious Disease"/>
            <person name="Wu L."/>
            <person name="Ma J."/>
        </authorList>
    </citation>
    <scope>NUCLEOTIDE SEQUENCE [LARGE SCALE GENOMIC DNA]</scope>
    <source>
        <strain evidence="5">JCM 16902</strain>
    </source>
</reference>
<comment type="caution">
    <text evidence="4">The sequence shown here is derived from an EMBL/GenBank/DDBJ whole genome shotgun (WGS) entry which is preliminary data.</text>
</comment>
<keyword evidence="3" id="KW-0732">Signal</keyword>
<accession>A0ABP6Z9K0</accession>
<proteinExistence type="inferred from homology"/>
<evidence type="ECO:0000313" key="4">
    <source>
        <dbReference type="EMBL" id="GAA3598006.1"/>
    </source>
</evidence>
<keyword evidence="5" id="KW-1185">Reference proteome</keyword>
<evidence type="ECO:0000256" key="1">
    <source>
        <dbReference type="ARBA" id="ARBA00009820"/>
    </source>
</evidence>
<feature type="compositionally biased region" description="Polar residues" evidence="2">
    <location>
        <begin position="33"/>
        <end position="43"/>
    </location>
</feature>
<dbReference type="EMBL" id="BAAAZO010000002">
    <property type="protein sequence ID" value="GAA3598006.1"/>
    <property type="molecule type" value="Genomic_DNA"/>
</dbReference>
<comment type="similarity">
    <text evidence="1">Belongs to the TolB family.</text>
</comment>
<dbReference type="Proteomes" id="UP001501074">
    <property type="component" value="Unassembled WGS sequence"/>
</dbReference>
<gene>
    <name evidence="4" type="ORF">GCM10022223_11510</name>
</gene>
<feature type="region of interest" description="Disordered" evidence="2">
    <location>
        <begin position="351"/>
        <end position="387"/>
    </location>
</feature>
<feature type="compositionally biased region" description="Polar residues" evidence="2">
    <location>
        <begin position="364"/>
        <end position="379"/>
    </location>
</feature>
<dbReference type="InterPro" id="IPR011042">
    <property type="entry name" value="6-blade_b-propeller_TolB-like"/>
</dbReference>
<protein>
    <submittedName>
        <fullName evidence="4">PD40 domain-containing protein</fullName>
    </submittedName>
</protein>
<dbReference type="RefSeq" id="WP_231485903.1">
    <property type="nucleotide sequence ID" value="NZ_BAAAZO010000002.1"/>
</dbReference>
<dbReference type="InterPro" id="IPR011659">
    <property type="entry name" value="WD40"/>
</dbReference>
<sequence length="451" mass="46633">MQRRHGRLLALLAATTAAALPVTAGAARADTGPTFTRVSTDSAGGQLDSMNDAEDITPDGRYVLFTSYVSMPGTPSNSIRSNLFLKDTTTGTTRPVDVALGGGIPDGNGAGGKVSDNGRYVAFTSAATNLVAADTNGKTDVFRRDMRTGTITRVSIGTSGAADSGGGYVYSSISGDGNLIAFDSPATDLVPNDTNGTKDIFVRNLKTKVTSRVSVSSTGEQSEPEPANPPTIYTKNRDNGEPVISGDGRTVAFSSRAENLVPGDTNLTMDVFVHSLVDGTTTRVSVKNDGSQSTTGVRGSGSSSPSISANGKAVAFYSTYTDLVTPGAHANDVYVRHLDTGVTELVEITTDGGQGASGARSPVISPSGQSVAFDSQDTNVAPGDPGSGTFVRNLSTGNVYRLAENAAGEPFDLWVSITAIADDTTFLFQSAATNIVPGDTNENWDSFVVTY</sequence>
<dbReference type="Gene3D" id="2.120.10.30">
    <property type="entry name" value="TolB, C-terminal domain"/>
    <property type="match status" value="2"/>
</dbReference>
<feature type="region of interest" description="Disordered" evidence="2">
    <location>
        <begin position="284"/>
        <end position="308"/>
    </location>
</feature>